<dbReference type="InterPro" id="IPR013083">
    <property type="entry name" value="Znf_RING/FYVE/PHD"/>
</dbReference>
<evidence type="ECO:0000256" key="3">
    <source>
        <dbReference type="ARBA" id="ARBA00022723"/>
    </source>
</evidence>
<dbReference type="GO" id="GO:0005634">
    <property type="term" value="C:nucleus"/>
    <property type="evidence" value="ECO:0007669"/>
    <property type="project" value="TreeGrafter"/>
</dbReference>
<dbReference type="PANTHER" id="PTHR23059">
    <property type="entry name" value="CYSTEINE AND HISTIDINE-RICH PROTEIN 1"/>
    <property type="match status" value="1"/>
</dbReference>
<dbReference type="GO" id="GO:0008270">
    <property type="term" value="F:zinc ion binding"/>
    <property type="evidence" value="ECO:0007669"/>
    <property type="project" value="UniProtKB-KW"/>
</dbReference>
<sequence>MEDLCLPTPSTSAEEMVCVNLVQNPDTSLNRKKLKTSDQSELLEDKLHGILCCAVCLDLPKAAAYQCRNGHLMCSQCFNHLLADAHLRIIPGVCATCRSPISKDTCFRNLVVEKAISELPMRCSNCSMKFPRAQREAHDKQICPERQTICCYKRIGCPWSGPFKKKLEHEKRCAQPLKSGDEIKQAVGPNFPHRRPITPAIFQENDLCDYLSFEKIHYNDLKLVGPYQTDGYFIRFETFRFDAFGMQWEVRAYVNSNEADPTLSSERTLSYQLLLKESVERSIHMHYTIVNCPAGEMKIKPKVEDFTFSSKNPESHFALLPLVDSMECYRLLSGTIKFRLIMFWNDSREEVKT</sequence>
<keyword evidence="4 6" id="KW-0863">Zinc-finger</keyword>
<organism evidence="8 9">
    <name type="scientific">Oedothorax gibbosus</name>
    <dbReference type="NCBI Taxonomy" id="931172"/>
    <lineage>
        <taxon>Eukaryota</taxon>
        <taxon>Metazoa</taxon>
        <taxon>Ecdysozoa</taxon>
        <taxon>Arthropoda</taxon>
        <taxon>Chelicerata</taxon>
        <taxon>Arachnida</taxon>
        <taxon>Araneae</taxon>
        <taxon>Araneomorphae</taxon>
        <taxon>Entelegynae</taxon>
        <taxon>Araneoidea</taxon>
        <taxon>Linyphiidae</taxon>
        <taxon>Erigoninae</taxon>
        <taxon>Oedothorax</taxon>
    </lineage>
</organism>
<dbReference type="SUPFAM" id="SSF49599">
    <property type="entry name" value="TRAF domain-like"/>
    <property type="match status" value="1"/>
</dbReference>
<dbReference type="Gene3D" id="3.30.40.10">
    <property type="entry name" value="Zinc/RING finger domain, C3HC4 (zinc finger)"/>
    <property type="match status" value="2"/>
</dbReference>
<dbReference type="PROSITE" id="PS50145">
    <property type="entry name" value="ZF_TRAF"/>
    <property type="match status" value="1"/>
</dbReference>
<dbReference type="GO" id="GO:0005737">
    <property type="term" value="C:cytoplasm"/>
    <property type="evidence" value="ECO:0007669"/>
    <property type="project" value="UniProtKB-SubCell"/>
</dbReference>
<keyword evidence="3 6" id="KW-0479">Metal-binding</keyword>
<name>A0AAV6USX9_9ARAC</name>
<dbReference type="InterPro" id="IPR039338">
    <property type="entry name" value="ZFTRAF1"/>
</dbReference>
<dbReference type="Proteomes" id="UP000827092">
    <property type="component" value="Unassembled WGS sequence"/>
</dbReference>
<evidence type="ECO:0000313" key="8">
    <source>
        <dbReference type="EMBL" id="KAG8187446.1"/>
    </source>
</evidence>
<gene>
    <name evidence="8" type="ORF">JTE90_009518</name>
</gene>
<dbReference type="InterPro" id="IPR001293">
    <property type="entry name" value="Znf_TRAF"/>
</dbReference>
<comment type="caution">
    <text evidence="8">The sequence shown here is derived from an EMBL/GenBank/DDBJ whole genome shotgun (WGS) entry which is preliminary data.</text>
</comment>
<protein>
    <recommendedName>
        <fullName evidence="7">TRAF-type domain-containing protein</fullName>
    </recommendedName>
</protein>
<evidence type="ECO:0000256" key="4">
    <source>
        <dbReference type="ARBA" id="ARBA00022771"/>
    </source>
</evidence>
<keyword evidence="9" id="KW-1185">Reference proteome</keyword>
<dbReference type="InterPro" id="IPR049548">
    <property type="entry name" value="Sina-like_RING"/>
</dbReference>
<dbReference type="AlphaFoldDB" id="A0AAV6USX9"/>
<dbReference type="SUPFAM" id="SSF57850">
    <property type="entry name" value="RING/U-box"/>
    <property type="match status" value="1"/>
</dbReference>
<evidence type="ECO:0000256" key="5">
    <source>
        <dbReference type="ARBA" id="ARBA00022833"/>
    </source>
</evidence>
<dbReference type="EMBL" id="JAFNEN010000272">
    <property type="protein sequence ID" value="KAG8187446.1"/>
    <property type="molecule type" value="Genomic_DNA"/>
</dbReference>
<feature type="zinc finger region" description="TRAF-type" evidence="6">
    <location>
        <begin position="119"/>
        <end position="157"/>
    </location>
</feature>
<evidence type="ECO:0000259" key="7">
    <source>
        <dbReference type="PROSITE" id="PS50145"/>
    </source>
</evidence>
<evidence type="ECO:0000256" key="1">
    <source>
        <dbReference type="ARBA" id="ARBA00004496"/>
    </source>
</evidence>
<proteinExistence type="predicted"/>
<keyword evidence="2" id="KW-0963">Cytoplasm</keyword>
<comment type="subcellular location">
    <subcellularLocation>
        <location evidence="1">Cytoplasm</location>
    </subcellularLocation>
</comment>
<evidence type="ECO:0000313" key="9">
    <source>
        <dbReference type="Proteomes" id="UP000827092"/>
    </source>
</evidence>
<feature type="domain" description="TRAF-type" evidence="7">
    <location>
        <begin position="119"/>
        <end position="157"/>
    </location>
</feature>
<dbReference type="PANTHER" id="PTHR23059:SF4">
    <property type="entry name" value="ZINC FINGER TRAF-TYPE-CONTAINING PROTEIN 1"/>
    <property type="match status" value="1"/>
</dbReference>
<reference evidence="8 9" key="1">
    <citation type="journal article" date="2022" name="Nat. Ecol. Evol.">
        <title>A masculinizing supergene underlies an exaggerated male reproductive morph in a spider.</title>
        <authorList>
            <person name="Hendrickx F."/>
            <person name="De Corte Z."/>
            <person name="Sonet G."/>
            <person name="Van Belleghem S.M."/>
            <person name="Kostlbacher S."/>
            <person name="Vangestel C."/>
        </authorList>
    </citation>
    <scope>NUCLEOTIDE SEQUENCE [LARGE SCALE GENOMIC DNA]</scope>
    <source>
        <strain evidence="8">W744_W776</strain>
    </source>
</reference>
<evidence type="ECO:0000256" key="6">
    <source>
        <dbReference type="PROSITE-ProRule" id="PRU00207"/>
    </source>
</evidence>
<accession>A0AAV6USX9</accession>
<evidence type="ECO:0000256" key="2">
    <source>
        <dbReference type="ARBA" id="ARBA00022490"/>
    </source>
</evidence>
<dbReference type="Pfam" id="PF21362">
    <property type="entry name" value="Sina_RING"/>
    <property type="match status" value="1"/>
</dbReference>
<keyword evidence="5 6" id="KW-0862">Zinc</keyword>